<dbReference type="GO" id="GO:0043565">
    <property type="term" value="F:sequence-specific DNA binding"/>
    <property type="evidence" value="ECO:0007669"/>
    <property type="project" value="InterPro"/>
</dbReference>
<dbReference type="OrthoDB" id="186587at2"/>
<dbReference type="InterPro" id="IPR009057">
    <property type="entry name" value="Homeodomain-like_sf"/>
</dbReference>
<feature type="domain" description="HTH araC/xylS-type" evidence="4">
    <location>
        <begin position="220"/>
        <end position="320"/>
    </location>
</feature>
<keyword evidence="1" id="KW-0805">Transcription regulation</keyword>
<keyword evidence="2" id="KW-0238">DNA-binding</keyword>
<dbReference type="RefSeq" id="WP_161389889.1">
    <property type="nucleotide sequence ID" value="NZ_JBHSCP010000001.1"/>
</dbReference>
<evidence type="ECO:0000313" key="6">
    <source>
        <dbReference type="Proteomes" id="UP000469430"/>
    </source>
</evidence>
<comment type="caution">
    <text evidence="5">The sequence shown here is derived from an EMBL/GenBank/DDBJ whole genome shotgun (WGS) entry which is preliminary data.</text>
</comment>
<evidence type="ECO:0000256" key="2">
    <source>
        <dbReference type="ARBA" id="ARBA00023125"/>
    </source>
</evidence>
<dbReference type="PROSITE" id="PS01124">
    <property type="entry name" value="HTH_ARAC_FAMILY_2"/>
    <property type="match status" value="1"/>
</dbReference>
<dbReference type="GO" id="GO:0003700">
    <property type="term" value="F:DNA-binding transcription factor activity"/>
    <property type="evidence" value="ECO:0007669"/>
    <property type="project" value="InterPro"/>
</dbReference>
<dbReference type="PROSITE" id="PS00041">
    <property type="entry name" value="HTH_ARAC_FAMILY_1"/>
    <property type="match status" value="1"/>
</dbReference>
<accession>A0A6I4TSD2</accession>
<dbReference type="SMART" id="SM00342">
    <property type="entry name" value="HTH_ARAC"/>
    <property type="match status" value="1"/>
</dbReference>
<dbReference type="Pfam" id="PF14525">
    <property type="entry name" value="AraC_binding_2"/>
    <property type="match status" value="1"/>
</dbReference>
<organism evidence="5 6">
    <name type="scientific">Croceibacterium xixiisoli</name>
    <dbReference type="NCBI Taxonomy" id="1476466"/>
    <lineage>
        <taxon>Bacteria</taxon>
        <taxon>Pseudomonadati</taxon>
        <taxon>Pseudomonadota</taxon>
        <taxon>Alphaproteobacteria</taxon>
        <taxon>Sphingomonadales</taxon>
        <taxon>Erythrobacteraceae</taxon>
        <taxon>Croceibacterium</taxon>
    </lineage>
</organism>
<keyword evidence="6" id="KW-1185">Reference proteome</keyword>
<proteinExistence type="predicted"/>
<dbReference type="Pfam" id="PF12833">
    <property type="entry name" value="HTH_18"/>
    <property type="match status" value="1"/>
</dbReference>
<sequence>MGTPWQEFSTDTVVASLRARRWSEYGSETLSEMHVDPLAGDGFRASMRRCNLGPLGFVVIDSSPARASSRAVEAGPWATNGSDYLMMTVADYGKSTLAQSGWSADLNAGDIVIRDLAKPWESMTSNNMGLVLIKIPFSLAAKYHADPERLVGRHLPASDPRVAFASTVIRASKDALQAVPDAAWTDHLSDVLAGVFRLICHDDFGEDVVAHSSTANSLRRSATALIARHLHDPDLTVCAVADTLGVTPRHLQRAFLDAGISPRQFILEERLAEAARLLSVSRDDTRILDIAFSVGFNDASHFTKSFNQKFGCSPRVYRSRRSS</sequence>
<dbReference type="Proteomes" id="UP000469430">
    <property type="component" value="Unassembled WGS sequence"/>
</dbReference>
<evidence type="ECO:0000256" key="1">
    <source>
        <dbReference type="ARBA" id="ARBA00023015"/>
    </source>
</evidence>
<dbReference type="InterPro" id="IPR050204">
    <property type="entry name" value="AraC_XylS_family_regulators"/>
</dbReference>
<evidence type="ECO:0000256" key="3">
    <source>
        <dbReference type="ARBA" id="ARBA00023163"/>
    </source>
</evidence>
<dbReference type="PANTHER" id="PTHR46796:SF6">
    <property type="entry name" value="ARAC SUBFAMILY"/>
    <property type="match status" value="1"/>
</dbReference>
<dbReference type="InterPro" id="IPR018060">
    <property type="entry name" value="HTH_AraC"/>
</dbReference>
<dbReference type="InterPro" id="IPR018062">
    <property type="entry name" value="HTH_AraC-typ_CS"/>
</dbReference>
<reference evidence="5 6" key="1">
    <citation type="submission" date="2019-12" db="EMBL/GenBank/DDBJ databases">
        <title>Genomic-based taxomic classification of the family Erythrobacteraceae.</title>
        <authorList>
            <person name="Xu L."/>
        </authorList>
    </citation>
    <scope>NUCLEOTIDE SEQUENCE [LARGE SCALE GENOMIC DNA]</scope>
    <source>
        <strain evidence="5 6">S36</strain>
    </source>
</reference>
<dbReference type="EMBL" id="WTYJ01000001">
    <property type="protein sequence ID" value="MXO98229.1"/>
    <property type="molecule type" value="Genomic_DNA"/>
</dbReference>
<dbReference type="SUPFAM" id="SSF46689">
    <property type="entry name" value="Homeodomain-like"/>
    <property type="match status" value="1"/>
</dbReference>
<dbReference type="Gene3D" id="1.10.10.60">
    <property type="entry name" value="Homeodomain-like"/>
    <property type="match status" value="1"/>
</dbReference>
<dbReference type="InterPro" id="IPR020449">
    <property type="entry name" value="Tscrpt_reg_AraC-type_HTH"/>
</dbReference>
<dbReference type="PRINTS" id="PR00032">
    <property type="entry name" value="HTHARAC"/>
</dbReference>
<keyword evidence="3" id="KW-0804">Transcription</keyword>
<evidence type="ECO:0000313" key="5">
    <source>
        <dbReference type="EMBL" id="MXO98229.1"/>
    </source>
</evidence>
<name>A0A6I4TSD2_9SPHN</name>
<gene>
    <name evidence="5" type="ORF">GRI97_04415</name>
</gene>
<evidence type="ECO:0000259" key="4">
    <source>
        <dbReference type="PROSITE" id="PS01124"/>
    </source>
</evidence>
<protein>
    <submittedName>
        <fullName evidence="5">Helix-turn-helix domain-containing protein</fullName>
    </submittedName>
</protein>
<dbReference type="AlphaFoldDB" id="A0A6I4TSD2"/>
<dbReference type="PANTHER" id="PTHR46796">
    <property type="entry name" value="HTH-TYPE TRANSCRIPTIONAL ACTIVATOR RHAS-RELATED"/>
    <property type="match status" value="1"/>
</dbReference>
<dbReference type="InterPro" id="IPR035418">
    <property type="entry name" value="AraC-bd_2"/>
</dbReference>